<comment type="similarity">
    <text evidence="2 14">Belongs to the thiolase-like superfamily. FabH family.</text>
</comment>
<sequence>MNNIKIAGIGAYSPSLVVTNDDISKLVETNDEWIQERTGIKERRISEGEDTSDFAVKSAMIALDRANIKSEDLELIIVATISPDNFIPSVACLVQSKLNAHKAACFDINVACSGFLYGLEIANSMMKSMNYKNALVIGSETLSKLMDWTDRGTCILFGDGGGAAVLTRCEKGGILKSYLRSDGSRGEALTIEAADFKTPFAKENKEKDRVIKMNGREVFKFATTAIADGVTEILKDSNLTLDDIKYIVPHQANYRIINSAAKKLNVETEKFYINLDRYGNTSSASVPLALNEMMEEGLINEGDKIILVAFGGGLTHAATLVEF</sequence>
<comment type="catalytic activity">
    <reaction evidence="11">
        <text>(2S)-2-methylbutanoyl-CoA + malonyl-[ACP] + H(+) = (4S)-4-methyl-3-oxohexanoyl-[ACP] + CO2 + CoA</text>
        <dbReference type="Rhea" id="RHEA:42276"/>
        <dbReference type="Rhea" id="RHEA-COMP:9623"/>
        <dbReference type="Rhea" id="RHEA-COMP:17148"/>
        <dbReference type="ChEBI" id="CHEBI:15378"/>
        <dbReference type="ChEBI" id="CHEBI:16526"/>
        <dbReference type="ChEBI" id="CHEBI:57287"/>
        <dbReference type="ChEBI" id="CHEBI:78449"/>
        <dbReference type="ChEBI" id="CHEBI:88166"/>
        <dbReference type="ChEBI" id="CHEBI:167462"/>
        <dbReference type="EC" id="2.3.1.300"/>
    </reaction>
    <physiologicalReaction direction="left-to-right" evidence="11">
        <dbReference type="Rhea" id="RHEA:42277"/>
    </physiologicalReaction>
</comment>
<dbReference type="GO" id="GO:0005737">
    <property type="term" value="C:cytoplasm"/>
    <property type="evidence" value="ECO:0007669"/>
    <property type="project" value="UniProtKB-SubCell"/>
</dbReference>
<evidence type="ECO:0000259" key="16">
    <source>
        <dbReference type="Pfam" id="PF08545"/>
    </source>
</evidence>
<evidence type="ECO:0000256" key="2">
    <source>
        <dbReference type="ARBA" id="ARBA00008642"/>
    </source>
</evidence>
<name>A0A2A7MJN5_9CLOT</name>
<comment type="catalytic activity">
    <reaction evidence="12">
        <text>2-methylpropanoyl-CoA + malonyl-[ACP] + H(+) = 4-methyl-3-oxopentanoyl-[ACP] + CO2 + CoA</text>
        <dbReference type="Rhea" id="RHEA:42268"/>
        <dbReference type="Rhea" id="RHEA-COMP:9623"/>
        <dbReference type="Rhea" id="RHEA-COMP:9940"/>
        <dbReference type="ChEBI" id="CHEBI:15378"/>
        <dbReference type="ChEBI" id="CHEBI:16526"/>
        <dbReference type="ChEBI" id="CHEBI:57287"/>
        <dbReference type="ChEBI" id="CHEBI:57338"/>
        <dbReference type="ChEBI" id="CHEBI:78449"/>
        <dbReference type="ChEBI" id="CHEBI:78820"/>
        <dbReference type="EC" id="2.3.1.300"/>
    </reaction>
    <physiologicalReaction direction="left-to-right" evidence="12">
        <dbReference type="Rhea" id="RHEA:42269"/>
    </physiologicalReaction>
</comment>
<evidence type="ECO:0000256" key="13">
    <source>
        <dbReference type="ARBA" id="ARBA00052985"/>
    </source>
</evidence>
<dbReference type="Proteomes" id="UP000220840">
    <property type="component" value="Unassembled WGS sequence"/>
</dbReference>
<dbReference type="PANTHER" id="PTHR34069:SF2">
    <property type="entry name" value="BETA-KETOACYL-[ACYL-CARRIER-PROTEIN] SYNTHASE III"/>
    <property type="match status" value="1"/>
</dbReference>
<dbReference type="GO" id="GO:0044550">
    <property type="term" value="P:secondary metabolite biosynthetic process"/>
    <property type="evidence" value="ECO:0007669"/>
    <property type="project" value="TreeGrafter"/>
</dbReference>
<accession>A0A2A7MJN5</accession>
<proteinExistence type="inferred from homology"/>
<evidence type="ECO:0000256" key="11">
    <source>
        <dbReference type="ARBA" id="ARBA00052407"/>
    </source>
</evidence>
<dbReference type="InterPro" id="IPR016039">
    <property type="entry name" value="Thiolase-like"/>
</dbReference>
<evidence type="ECO:0000256" key="8">
    <source>
        <dbReference type="ARBA" id="ARBA00023160"/>
    </source>
</evidence>
<dbReference type="SUPFAM" id="SSF53901">
    <property type="entry name" value="Thiolase-like"/>
    <property type="match status" value="1"/>
</dbReference>
<evidence type="ECO:0000256" key="4">
    <source>
        <dbReference type="ARBA" id="ARBA00022516"/>
    </source>
</evidence>
<dbReference type="InterPro" id="IPR004655">
    <property type="entry name" value="FabH"/>
</dbReference>
<comment type="catalytic activity">
    <reaction evidence="10">
        <text>malonyl-[ACP] + acetyl-CoA + H(+) = 3-oxobutanoyl-[ACP] + CO2 + CoA</text>
        <dbReference type="Rhea" id="RHEA:12080"/>
        <dbReference type="Rhea" id="RHEA-COMP:9623"/>
        <dbReference type="Rhea" id="RHEA-COMP:9625"/>
        <dbReference type="ChEBI" id="CHEBI:15378"/>
        <dbReference type="ChEBI" id="CHEBI:16526"/>
        <dbReference type="ChEBI" id="CHEBI:57287"/>
        <dbReference type="ChEBI" id="CHEBI:57288"/>
        <dbReference type="ChEBI" id="CHEBI:78449"/>
        <dbReference type="ChEBI" id="CHEBI:78450"/>
        <dbReference type="EC" id="2.3.1.180"/>
    </reaction>
    <physiologicalReaction direction="left-to-right" evidence="10">
        <dbReference type="Rhea" id="RHEA:12081"/>
    </physiologicalReaction>
</comment>
<feature type="domain" description="Beta-ketoacyl-[acyl-carrier-protein] synthase III C-terminal" evidence="15">
    <location>
        <begin position="234"/>
        <end position="322"/>
    </location>
</feature>
<dbReference type="GO" id="GO:0033818">
    <property type="term" value="F:beta-ketoacyl-acyl-carrier-protein synthase III activity"/>
    <property type="evidence" value="ECO:0007669"/>
    <property type="project" value="UniProtKB-UniRule"/>
</dbReference>
<dbReference type="EMBL" id="PDCJ01000001">
    <property type="protein sequence ID" value="PEG31895.1"/>
    <property type="molecule type" value="Genomic_DNA"/>
</dbReference>
<feature type="domain" description="Beta-ketoacyl-[acyl-carrier-protein] synthase III N-terminal" evidence="16">
    <location>
        <begin position="106"/>
        <end position="183"/>
    </location>
</feature>
<keyword evidence="14" id="KW-0511">Multifunctional enzyme</keyword>
<comment type="subunit">
    <text evidence="14">Homodimer.</text>
</comment>
<evidence type="ECO:0000256" key="1">
    <source>
        <dbReference type="ARBA" id="ARBA00005194"/>
    </source>
</evidence>
<dbReference type="EC" id="2.3.1.180" evidence="14"/>
<dbReference type="Pfam" id="PF08545">
    <property type="entry name" value="ACP_syn_III"/>
    <property type="match status" value="1"/>
</dbReference>
<dbReference type="NCBIfam" id="NF006829">
    <property type="entry name" value="PRK09352.1"/>
    <property type="match status" value="1"/>
</dbReference>
<evidence type="ECO:0000313" key="17">
    <source>
        <dbReference type="EMBL" id="PEG31895.1"/>
    </source>
</evidence>
<dbReference type="HAMAP" id="MF_01815">
    <property type="entry name" value="FabH"/>
    <property type="match status" value="1"/>
</dbReference>
<dbReference type="InterPro" id="IPR013747">
    <property type="entry name" value="ACP_syn_III_C"/>
</dbReference>
<evidence type="ECO:0000313" key="18">
    <source>
        <dbReference type="Proteomes" id="UP000220840"/>
    </source>
</evidence>
<keyword evidence="8 14" id="KW-0275">Fatty acid biosynthesis</keyword>
<dbReference type="Pfam" id="PF08541">
    <property type="entry name" value="ACP_syn_III_C"/>
    <property type="match status" value="1"/>
</dbReference>
<dbReference type="OrthoDB" id="9815506at2"/>
<reference evidence="17 18" key="1">
    <citation type="submission" date="2017-10" db="EMBL/GenBank/DDBJ databases">
        <title>Effective Description of Clostridium neonatale sp. nov. linked to necrotizing enterocolitis in neonates and a clarification of species assignable to the genus Clostridium (Prazmowski 1880) emend. Lawson and Rainey 2016.</title>
        <authorList>
            <person name="Bernard K."/>
            <person name="Burdz T."/>
            <person name="Wiebe D."/>
            <person name="Balcewich B."/>
            <person name="Alfa M."/>
            <person name="Bernier A.-M."/>
        </authorList>
    </citation>
    <scope>NUCLEOTIDE SEQUENCE [LARGE SCALE GENOMIC DNA]</scope>
    <source>
        <strain evidence="17 18">LCDC99A005</strain>
    </source>
</reference>
<comment type="pathway">
    <text evidence="1 14">Lipid metabolism; fatty acid biosynthesis.</text>
</comment>
<feature type="region of interest" description="ACP-binding" evidence="14">
    <location>
        <begin position="251"/>
        <end position="255"/>
    </location>
</feature>
<feature type="active site" evidence="14">
    <location>
        <position position="280"/>
    </location>
</feature>
<dbReference type="RefSeq" id="WP_058296045.1">
    <property type="nucleotide sequence ID" value="NZ_CAMRXG010000018.1"/>
</dbReference>
<dbReference type="NCBIfam" id="TIGR00747">
    <property type="entry name" value="fabH"/>
    <property type="match status" value="1"/>
</dbReference>
<organism evidence="17 18">
    <name type="scientific">Clostridium neonatale</name>
    <dbReference type="NCBI Taxonomy" id="137838"/>
    <lineage>
        <taxon>Bacteria</taxon>
        <taxon>Bacillati</taxon>
        <taxon>Bacillota</taxon>
        <taxon>Clostridia</taxon>
        <taxon>Eubacteriales</taxon>
        <taxon>Clostridiaceae</taxon>
        <taxon>Clostridium</taxon>
    </lineage>
</organism>
<dbReference type="PANTHER" id="PTHR34069">
    <property type="entry name" value="3-OXOACYL-[ACYL-CARRIER-PROTEIN] SYNTHASE 3"/>
    <property type="match status" value="1"/>
</dbReference>
<comment type="function">
    <text evidence="14">Catalyzes the condensation reaction of fatty acid synthesis by the addition to an acyl acceptor of two carbons from malonyl-ACP. Catalyzes the first condensation reaction which initiates fatty acid synthesis and may therefore play a role in governing the total rate of fatty acid production. Possesses both acetoacetyl-ACP synthase and acetyl transacylase activities. Its substrate specificity determines the biosynthesis of branched-chain and/or straight-chain of fatty acids.</text>
</comment>
<dbReference type="STRING" id="137838.GCA_001458595_03353"/>
<keyword evidence="3 14" id="KW-0963">Cytoplasm</keyword>
<evidence type="ECO:0000256" key="9">
    <source>
        <dbReference type="ARBA" id="ARBA00023315"/>
    </source>
</evidence>
<dbReference type="Gene3D" id="3.40.47.10">
    <property type="match status" value="1"/>
</dbReference>
<keyword evidence="9 14" id="KW-0012">Acyltransferase</keyword>
<dbReference type="UniPathway" id="UPA00094"/>
<evidence type="ECO:0000256" key="12">
    <source>
        <dbReference type="ARBA" id="ARBA00052467"/>
    </source>
</evidence>
<dbReference type="GO" id="GO:0006633">
    <property type="term" value="P:fatty acid biosynthetic process"/>
    <property type="evidence" value="ECO:0007669"/>
    <property type="project" value="UniProtKB-UniRule"/>
</dbReference>
<evidence type="ECO:0000256" key="7">
    <source>
        <dbReference type="ARBA" id="ARBA00023098"/>
    </source>
</evidence>
<comment type="catalytic activity">
    <reaction evidence="13">
        <text>3-methylbutanoyl-CoA + malonyl-[ACP] + H(+) = 5-methyl-3-oxohexanoyl-[ACP] + CO2 + CoA</text>
        <dbReference type="Rhea" id="RHEA:42272"/>
        <dbReference type="Rhea" id="RHEA-COMP:9623"/>
        <dbReference type="Rhea" id="RHEA-COMP:9941"/>
        <dbReference type="ChEBI" id="CHEBI:15378"/>
        <dbReference type="ChEBI" id="CHEBI:16526"/>
        <dbReference type="ChEBI" id="CHEBI:57287"/>
        <dbReference type="ChEBI" id="CHEBI:57345"/>
        <dbReference type="ChEBI" id="CHEBI:78449"/>
        <dbReference type="ChEBI" id="CHEBI:78822"/>
        <dbReference type="EC" id="2.3.1.300"/>
    </reaction>
    <physiologicalReaction direction="left-to-right" evidence="13">
        <dbReference type="Rhea" id="RHEA:42273"/>
    </physiologicalReaction>
</comment>
<evidence type="ECO:0000256" key="14">
    <source>
        <dbReference type="HAMAP-Rule" id="MF_01815"/>
    </source>
</evidence>
<dbReference type="CDD" id="cd00830">
    <property type="entry name" value="KAS_III"/>
    <property type="match status" value="1"/>
</dbReference>
<dbReference type="FunFam" id="3.40.47.10:FF:000004">
    <property type="entry name" value="3-oxoacyl-[acyl-carrier-protein] synthase 3"/>
    <property type="match status" value="1"/>
</dbReference>
<dbReference type="GO" id="GO:0004315">
    <property type="term" value="F:3-oxoacyl-[acyl-carrier-protein] synthase activity"/>
    <property type="evidence" value="ECO:0007669"/>
    <property type="project" value="InterPro"/>
</dbReference>
<feature type="active site" evidence="14">
    <location>
        <position position="112"/>
    </location>
</feature>
<evidence type="ECO:0000256" key="5">
    <source>
        <dbReference type="ARBA" id="ARBA00022679"/>
    </source>
</evidence>
<dbReference type="InterPro" id="IPR013751">
    <property type="entry name" value="ACP_syn_III_N"/>
</dbReference>
<protein>
    <recommendedName>
        <fullName evidence="14">Beta-ketoacyl-[acyl-carrier-protein] synthase III</fullName>
        <shortName evidence="14">Beta-ketoacyl-ACP synthase III</shortName>
        <shortName evidence="14">KAS III</shortName>
        <ecNumber evidence="14">2.3.1.180</ecNumber>
    </recommendedName>
    <alternativeName>
        <fullName evidence="14">3-oxoacyl-[acyl-carrier-protein] synthase 3</fullName>
    </alternativeName>
    <alternativeName>
        <fullName evidence="14">3-oxoacyl-[acyl-carrier-protein] synthase III</fullName>
    </alternativeName>
</protein>
<keyword evidence="5 14" id="KW-0808">Transferase</keyword>
<comment type="caution">
    <text evidence="17">The sequence shown here is derived from an EMBL/GenBank/DDBJ whole genome shotgun (WGS) entry which is preliminary data.</text>
</comment>
<dbReference type="AlphaFoldDB" id="A0A2A7MJN5"/>
<feature type="active site" evidence="14">
    <location>
        <position position="250"/>
    </location>
</feature>
<evidence type="ECO:0000259" key="15">
    <source>
        <dbReference type="Pfam" id="PF08541"/>
    </source>
</evidence>
<keyword evidence="6 14" id="KW-0276">Fatty acid metabolism</keyword>
<evidence type="ECO:0000256" key="10">
    <source>
        <dbReference type="ARBA" id="ARBA00051096"/>
    </source>
</evidence>
<keyword evidence="4 14" id="KW-0444">Lipid biosynthesis</keyword>
<comment type="subcellular location">
    <subcellularLocation>
        <location evidence="14">Cytoplasm</location>
    </subcellularLocation>
</comment>
<evidence type="ECO:0000256" key="3">
    <source>
        <dbReference type="ARBA" id="ARBA00022490"/>
    </source>
</evidence>
<keyword evidence="7 14" id="KW-0443">Lipid metabolism</keyword>
<evidence type="ECO:0000256" key="6">
    <source>
        <dbReference type="ARBA" id="ARBA00022832"/>
    </source>
</evidence>
<comment type="domain">
    <text evidence="14">The last Arg residue of the ACP-binding site is essential for the weak association between ACP/AcpP and FabH.</text>
</comment>
<keyword evidence="18" id="KW-1185">Reference proteome</keyword>
<gene>
    <name evidence="14" type="primary">fabH</name>
    <name evidence="17" type="ORF">CQ394_09400</name>
</gene>